<proteinExistence type="predicted"/>
<feature type="transmembrane region" description="Helical" evidence="6">
    <location>
        <begin position="287"/>
        <end position="308"/>
    </location>
</feature>
<dbReference type="CDD" id="cd17320">
    <property type="entry name" value="MFS_MdfA_MDR_like"/>
    <property type="match status" value="1"/>
</dbReference>
<dbReference type="InterPro" id="IPR011701">
    <property type="entry name" value="MFS"/>
</dbReference>
<organism evidence="8 9">
    <name type="scientific">Sphingomicrobium lutaoense</name>
    <dbReference type="NCBI Taxonomy" id="515949"/>
    <lineage>
        <taxon>Bacteria</taxon>
        <taxon>Pseudomonadati</taxon>
        <taxon>Pseudomonadota</taxon>
        <taxon>Alphaproteobacteria</taxon>
        <taxon>Sphingomonadales</taxon>
        <taxon>Sphingomonadaceae</taxon>
        <taxon>Sphingomicrobium</taxon>
    </lineage>
</organism>
<dbReference type="Pfam" id="PF07690">
    <property type="entry name" value="MFS_1"/>
    <property type="match status" value="1"/>
</dbReference>
<evidence type="ECO:0000256" key="3">
    <source>
        <dbReference type="ARBA" id="ARBA00022692"/>
    </source>
</evidence>
<evidence type="ECO:0000256" key="6">
    <source>
        <dbReference type="SAM" id="Phobius"/>
    </source>
</evidence>
<dbReference type="InterPro" id="IPR020846">
    <property type="entry name" value="MFS_dom"/>
</dbReference>
<evidence type="ECO:0000313" key="8">
    <source>
        <dbReference type="EMBL" id="MBB3763634.1"/>
    </source>
</evidence>
<keyword evidence="2" id="KW-0813">Transport</keyword>
<keyword evidence="4 6" id="KW-1133">Transmembrane helix</keyword>
<feature type="transmembrane region" description="Helical" evidence="6">
    <location>
        <begin position="55"/>
        <end position="72"/>
    </location>
</feature>
<dbReference type="PROSITE" id="PS50850">
    <property type="entry name" value="MFS"/>
    <property type="match status" value="1"/>
</dbReference>
<feature type="transmembrane region" description="Helical" evidence="6">
    <location>
        <begin position="109"/>
        <end position="130"/>
    </location>
</feature>
<evidence type="ECO:0000256" key="2">
    <source>
        <dbReference type="ARBA" id="ARBA00022448"/>
    </source>
</evidence>
<dbReference type="EMBL" id="JACICF010000001">
    <property type="protein sequence ID" value="MBB3763634.1"/>
    <property type="molecule type" value="Genomic_DNA"/>
</dbReference>
<evidence type="ECO:0000313" key="9">
    <source>
        <dbReference type="Proteomes" id="UP000578569"/>
    </source>
</evidence>
<dbReference type="AlphaFoldDB" id="A0A839Z4Q1"/>
<feature type="transmembrane region" description="Helical" evidence="6">
    <location>
        <begin position="255"/>
        <end position="275"/>
    </location>
</feature>
<feature type="transmembrane region" description="Helical" evidence="6">
    <location>
        <begin position="142"/>
        <end position="166"/>
    </location>
</feature>
<feature type="transmembrane region" description="Helical" evidence="6">
    <location>
        <begin position="84"/>
        <end position="103"/>
    </location>
</feature>
<evidence type="ECO:0000256" key="5">
    <source>
        <dbReference type="ARBA" id="ARBA00023136"/>
    </source>
</evidence>
<sequence length="424" mass="45580">MRDSVTSERLRAGQREIVLLLAAFMALNAFAIDTMLPALPQIGADLGVTRDNERQLVILAYMFGFGASQMLWGPLADRFGRKPVLAGGVSLYFLFATVAAAAQDFTLMIVARFLMGASGAVSRVLVNAIVRDLFEGEAMARVMSLTMMVFMVVPVLAPSVGQLILFFGDWRLIFYGLAGYGLAVLVWGWLRLPETLNPDYRRKLEFGIVGQAVLIALRDRLSLGYTMALTAVFTALTAYLASIQQIVSVTFERPGAIGIVFGAIAAPMSIASWGNSRIVERYGLRNVSHWGLIGFLMVSLAHLLVAWWMVEPLWLFVLFQAASFVFFAFTTANFGTLAMTNMAKVAGTAASVQGTFGTVGAAALGLVIGQAYDGTQIPYLAGMALAAVAALLVVLVTERGRLFSHGPKRSPGATPERCPGPEGS</sequence>
<feature type="domain" description="Major facilitator superfamily (MFS) profile" evidence="7">
    <location>
        <begin position="17"/>
        <end position="401"/>
    </location>
</feature>
<feature type="transmembrane region" description="Helical" evidence="6">
    <location>
        <begin position="223"/>
        <end position="243"/>
    </location>
</feature>
<dbReference type="PANTHER" id="PTHR23502:SF132">
    <property type="entry name" value="POLYAMINE TRANSPORTER 2-RELATED"/>
    <property type="match status" value="1"/>
</dbReference>
<feature type="transmembrane region" description="Helical" evidence="6">
    <location>
        <begin position="172"/>
        <end position="192"/>
    </location>
</feature>
<comment type="caution">
    <text evidence="8">The sequence shown here is derived from an EMBL/GenBank/DDBJ whole genome shotgun (WGS) entry which is preliminary data.</text>
</comment>
<feature type="transmembrane region" description="Helical" evidence="6">
    <location>
        <begin position="350"/>
        <end position="371"/>
    </location>
</feature>
<evidence type="ECO:0000256" key="4">
    <source>
        <dbReference type="ARBA" id="ARBA00022989"/>
    </source>
</evidence>
<dbReference type="RefSeq" id="WP_183932962.1">
    <property type="nucleotide sequence ID" value="NZ_JACICF010000001.1"/>
</dbReference>
<comment type="subcellular location">
    <subcellularLocation>
        <location evidence="1">Membrane</location>
        <topology evidence="1">Multi-pass membrane protein</topology>
    </subcellularLocation>
</comment>
<dbReference type="InterPro" id="IPR036259">
    <property type="entry name" value="MFS_trans_sf"/>
</dbReference>
<dbReference type="GO" id="GO:0022857">
    <property type="term" value="F:transmembrane transporter activity"/>
    <property type="evidence" value="ECO:0007669"/>
    <property type="project" value="InterPro"/>
</dbReference>
<evidence type="ECO:0000256" key="1">
    <source>
        <dbReference type="ARBA" id="ARBA00004141"/>
    </source>
</evidence>
<keyword evidence="3 6" id="KW-0812">Transmembrane</keyword>
<reference evidence="8 9" key="1">
    <citation type="submission" date="2020-08" db="EMBL/GenBank/DDBJ databases">
        <title>Genomic Encyclopedia of Type Strains, Phase IV (KMG-IV): sequencing the most valuable type-strain genomes for metagenomic binning, comparative biology and taxonomic classification.</title>
        <authorList>
            <person name="Goeker M."/>
        </authorList>
    </citation>
    <scope>NUCLEOTIDE SEQUENCE [LARGE SCALE GENOMIC DNA]</scope>
    <source>
        <strain evidence="8 9">DSM 24194</strain>
    </source>
</reference>
<dbReference type="GO" id="GO:0005886">
    <property type="term" value="C:plasma membrane"/>
    <property type="evidence" value="ECO:0007669"/>
    <property type="project" value="TreeGrafter"/>
</dbReference>
<feature type="transmembrane region" description="Helical" evidence="6">
    <location>
        <begin position="314"/>
        <end position="338"/>
    </location>
</feature>
<feature type="transmembrane region" description="Helical" evidence="6">
    <location>
        <begin position="377"/>
        <end position="396"/>
    </location>
</feature>
<keyword evidence="9" id="KW-1185">Reference proteome</keyword>
<gene>
    <name evidence="8" type="ORF">FHS50_000657</name>
</gene>
<dbReference type="PANTHER" id="PTHR23502">
    <property type="entry name" value="MAJOR FACILITATOR SUPERFAMILY"/>
    <property type="match status" value="1"/>
</dbReference>
<dbReference type="SUPFAM" id="SSF103473">
    <property type="entry name" value="MFS general substrate transporter"/>
    <property type="match status" value="1"/>
</dbReference>
<accession>A0A839Z4Q1</accession>
<dbReference type="Proteomes" id="UP000578569">
    <property type="component" value="Unassembled WGS sequence"/>
</dbReference>
<protein>
    <submittedName>
        <fullName evidence="8">DHA1 family bicyclomycin/chloramphenicol resistance-like MFS transporter</fullName>
    </submittedName>
</protein>
<dbReference type="GO" id="GO:1990961">
    <property type="term" value="P:xenobiotic detoxification by transmembrane export across the plasma membrane"/>
    <property type="evidence" value="ECO:0007669"/>
    <property type="project" value="TreeGrafter"/>
</dbReference>
<evidence type="ECO:0000259" key="7">
    <source>
        <dbReference type="PROSITE" id="PS50850"/>
    </source>
</evidence>
<dbReference type="Gene3D" id="1.20.1720.10">
    <property type="entry name" value="Multidrug resistance protein D"/>
    <property type="match status" value="1"/>
</dbReference>
<name>A0A839Z4Q1_9SPHN</name>
<keyword evidence="5 6" id="KW-0472">Membrane</keyword>